<name>A0A0F9PUU7_9ZZZZ</name>
<proteinExistence type="predicted"/>
<sequence>MTDETDEYKESETNMEEFQVFLKRMNKTELGEFCLQNNIPVTVDKTQFKGVIIKKILAYISKEDPDKKETESKRDLNQELKVDLENVERELSAYDKDDLKVFIKREYLPVQVTQRMSKEYVLKAVLKAVKEKKKKKIEKLTQKNSVLGHPEGTVEAYLDEWIFQGSMICEMVKGLLKEGFVETEKEAYETVNKHIEYLPQEMGIVIILTLQPDPKRNHAVAMITDDKRGLAVGGRLKYLQSRKKRII</sequence>
<dbReference type="EMBL" id="LAZR01004872">
    <property type="protein sequence ID" value="KKN04836.1"/>
    <property type="molecule type" value="Genomic_DNA"/>
</dbReference>
<reference evidence="2" key="1">
    <citation type="journal article" date="2015" name="Nature">
        <title>Complex archaea that bridge the gap between prokaryotes and eukaryotes.</title>
        <authorList>
            <person name="Spang A."/>
            <person name="Saw J.H."/>
            <person name="Jorgensen S.L."/>
            <person name="Zaremba-Niedzwiedzka K."/>
            <person name="Martijn J."/>
            <person name="Lind A.E."/>
            <person name="van Eijk R."/>
            <person name="Schleper C."/>
            <person name="Guy L."/>
            <person name="Ettema T.J."/>
        </authorList>
    </citation>
    <scope>NUCLEOTIDE SEQUENCE</scope>
</reference>
<evidence type="ECO:0000313" key="2">
    <source>
        <dbReference type="EMBL" id="KKN04836.1"/>
    </source>
</evidence>
<gene>
    <name evidence="2" type="ORF">LCGC14_1093310</name>
</gene>
<evidence type="ECO:0000256" key="1">
    <source>
        <dbReference type="SAM" id="Coils"/>
    </source>
</evidence>
<keyword evidence="1" id="KW-0175">Coiled coil</keyword>
<feature type="coiled-coil region" evidence="1">
    <location>
        <begin position="70"/>
        <end position="97"/>
    </location>
</feature>
<dbReference type="AlphaFoldDB" id="A0A0F9PUU7"/>
<comment type="caution">
    <text evidence="2">The sequence shown here is derived from an EMBL/GenBank/DDBJ whole genome shotgun (WGS) entry which is preliminary data.</text>
</comment>
<protein>
    <submittedName>
        <fullName evidence="2">Uncharacterized protein</fullName>
    </submittedName>
</protein>
<organism evidence="2">
    <name type="scientific">marine sediment metagenome</name>
    <dbReference type="NCBI Taxonomy" id="412755"/>
    <lineage>
        <taxon>unclassified sequences</taxon>
        <taxon>metagenomes</taxon>
        <taxon>ecological metagenomes</taxon>
    </lineage>
</organism>
<accession>A0A0F9PUU7</accession>